<protein>
    <recommendedName>
        <fullName evidence="4">5-formyltetrahydrofolate cyclo-ligase</fullName>
        <ecNumber evidence="4">6.3.3.2</ecNumber>
    </recommendedName>
</protein>
<evidence type="ECO:0000313" key="7">
    <source>
        <dbReference type="Proteomes" id="UP000588158"/>
    </source>
</evidence>
<dbReference type="EC" id="6.3.3.2" evidence="4"/>
<evidence type="ECO:0000256" key="1">
    <source>
        <dbReference type="ARBA" id="ARBA00010638"/>
    </source>
</evidence>
<reference evidence="6 7" key="1">
    <citation type="submission" date="2020-08" db="EMBL/GenBank/DDBJ databases">
        <title>Sequencing the genomes of 1000 actinobacteria strains.</title>
        <authorList>
            <person name="Klenk H.-P."/>
        </authorList>
    </citation>
    <scope>NUCLEOTIDE SEQUENCE [LARGE SCALE GENOMIC DNA]</scope>
    <source>
        <strain evidence="6 7">DSM 28796</strain>
    </source>
</reference>
<dbReference type="InterPro" id="IPR037171">
    <property type="entry name" value="NagB/RpiA_transferase-like"/>
</dbReference>
<comment type="catalytic activity">
    <reaction evidence="4">
        <text>(6S)-5-formyl-5,6,7,8-tetrahydrofolate + ATP = (6R)-5,10-methenyltetrahydrofolate + ADP + phosphate</text>
        <dbReference type="Rhea" id="RHEA:10488"/>
        <dbReference type="ChEBI" id="CHEBI:30616"/>
        <dbReference type="ChEBI" id="CHEBI:43474"/>
        <dbReference type="ChEBI" id="CHEBI:57455"/>
        <dbReference type="ChEBI" id="CHEBI:57457"/>
        <dbReference type="ChEBI" id="CHEBI:456216"/>
        <dbReference type="EC" id="6.3.3.2"/>
    </reaction>
</comment>
<comment type="similarity">
    <text evidence="1 4">Belongs to the 5-formyltetrahydrofolate cyclo-ligase family.</text>
</comment>
<feature type="region of interest" description="Disordered" evidence="5">
    <location>
        <begin position="1"/>
        <end position="45"/>
    </location>
</feature>
<dbReference type="AlphaFoldDB" id="A0A841AF74"/>
<keyword evidence="4" id="KW-0479">Metal-binding</keyword>
<keyword evidence="2 4" id="KW-0547">Nucleotide-binding</keyword>
<evidence type="ECO:0000256" key="2">
    <source>
        <dbReference type="ARBA" id="ARBA00022741"/>
    </source>
</evidence>
<keyword evidence="4" id="KW-0460">Magnesium</keyword>
<evidence type="ECO:0000256" key="4">
    <source>
        <dbReference type="RuleBase" id="RU361279"/>
    </source>
</evidence>
<evidence type="ECO:0000256" key="5">
    <source>
        <dbReference type="SAM" id="MobiDB-lite"/>
    </source>
</evidence>
<dbReference type="Pfam" id="PF01812">
    <property type="entry name" value="5-FTHF_cyc-lig"/>
    <property type="match status" value="1"/>
</dbReference>
<dbReference type="EMBL" id="JACHLZ010000001">
    <property type="protein sequence ID" value="MBB5831728.1"/>
    <property type="molecule type" value="Genomic_DNA"/>
</dbReference>
<dbReference type="GO" id="GO:0009396">
    <property type="term" value="P:folic acid-containing compound biosynthetic process"/>
    <property type="evidence" value="ECO:0007669"/>
    <property type="project" value="TreeGrafter"/>
</dbReference>
<dbReference type="InterPro" id="IPR002698">
    <property type="entry name" value="FTHF_cligase"/>
</dbReference>
<dbReference type="Gene3D" id="3.40.50.10420">
    <property type="entry name" value="NagB/RpiA/CoA transferase-like"/>
    <property type="match status" value="1"/>
</dbReference>
<keyword evidence="3 4" id="KW-0067">ATP-binding</keyword>
<dbReference type="GO" id="GO:0046872">
    <property type="term" value="F:metal ion binding"/>
    <property type="evidence" value="ECO:0007669"/>
    <property type="project" value="UniProtKB-KW"/>
</dbReference>
<proteinExistence type="inferred from homology"/>
<dbReference type="PANTHER" id="PTHR23407:SF1">
    <property type="entry name" value="5-FORMYLTETRAHYDROFOLATE CYCLO-LIGASE"/>
    <property type="match status" value="1"/>
</dbReference>
<feature type="compositionally biased region" description="Basic and acidic residues" evidence="5">
    <location>
        <begin position="1"/>
        <end position="17"/>
    </location>
</feature>
<dbReference type="InterPro" id="IPR024185">
    <property type="entry name" value="FTHF_cligase-like_sf"/>
</dbReference>
<dbReference type="GO" id="GO:0005524">
    <property type="term" value="F:ATP binding"/>
    <property type="evidence" value="ECO:0007669"/>
    <property type="project" value="UniProtKB-KW"/>
</dbReference>
<name>A0A841AF74_9MICO</name>
<dbReference type="PANTHER" id="PTHR23407">
    <property type="entry name" value="ATPASE INHIBITOR/5-FORMYLTETRAHYDROFOLATE CYCLO-LIGASE"/>
    <property type="match status" value="1"/>
</dbReference>
<gene>
    <name evidence="6" type="ORF">HNR70_001541</name>
</gene>
<dbReference type="Proteomes" id="UP000588158">
    <property type="component" value="Unassembled WGS sequence"/>
</dbReference>
<dbReference type="GO" id="GO:0035999">
    <property type="term" value="P:tetrahydrofolate interconversion"/>
    <property type="evidence" value="ECO:0007669"/>
    <property type="project" value="TreeGrafter"/>
</dbReference>
<feature type="compositionally biased region" description="Basic and acidic residues" evidence="5">
    <location>
        <begin position="27"/>
        <end position="45"/>
    </location>
</feature>
<accession>A0A841AF74</accession>
<sequence length="230" mass="24558">MDEHAHENPSAEASRRKQDLRRRLRSARTERYGGEAGAERRREEAERLAAHAAPLLALVDELVAASRAAGDDSPAPRVSAYHPTPTEADVMPLARLLAEHGAELVFPAASSGEQLDWVLWDGSSEFLPSPGRGFGREPEGPRLGTEALTTVALVLAPALAVDLGGTRIGHGAGYYDRALTTIPDEARVVAVVHPTELLEAGTLPREEHDVPIPEVLTAEGLVSLVTSARP</sequence>
<dbReference type="RefSeq" id="WP_184325145.1">
    <property type="nucleotide sequence ID" value="NZ_JACHLZ010000001.1"/>
</dbReference>
<comment type="cofactor">
    <cofactor evidence="4">
        <name>Mg(2+)</name>
        <dbReference type="ChEBI" id="CHEBI:18420"/>
    </cofactor>
</comment>
<evidence type="ECO:0000256" key="3">
    <source>
        <dbReference type="ARBA" id="ARBA00022840"/>
    </source>
</evidence>
<organism evidence="6 7">
    <name type="scientific">Brachybacterium aquaticum</name>
    <dbReference type="NCBI Taxonomy" id="1432564"/>
    <lineage>
        <taxon>Bacteria</taxon>
        <taxon>Bacillati</taxon>
        <taxon>Actinomycetota</taxon>
        <taxon>Actinomycetes</taxon>
        <taxon>Micrococcales</taxon>
        <taxon>Dermabacteraceae</taxon>
        <taxon>Brachybacterium</taxon>
    </lineage>
</organism>
<dbReference type="NCBIfam" id="TIGR02727">
    <property type="entry name" value="MTHFS_bact"/>
    <property type="match status" value="1"/>
</dbReference>
<keyword evidence="6" id="KW-0436">Ligase</keyword>
<keyword evidence="7" id="KW-1185">Reference proteome</keyword>
<dbReference type="SUPFAM" id="SSF100950">
    <property type="entry name" value="NagB/RpiA/CoA transferase-like"/>
    <property type="match status" value="1"/>
</dbReference>
<evidence type="ECO:0000313" key="6">
    <source>
        <dbReference type="EMBL" id="MBB5831728.1"/>
    </source>
</evidence>
<dbReference type="GO" id="GO:0030272">
    <property type="term" value="F:5-formyltetrahydrofolate cyclo-ligase activity"/>
    <property type="evidence" value="ECO:0007669"/>
    <property type="project" value="UniProtKB-EC"/>
</dbReference>
<comment type="caution">
    <text evidence="6">The sequence shown here is derived from an EMBL/GenBank/DDBJ whole genome shotgun (WGS) entry which is preliminary data.</text>
</comment>